<dbReference type="Gene3D" id="3.40.50.620">
    <property type="entry name" value="HUPs"/>
    <property type="match status" value="1"/>
</dbReference>
<protein>
    <recommendedName>
        <fullName evidence="3">Universal stress protein family protein</fullName>
    </recommendedName>
</protein>
<evidence type="ECO:0008006" key="3">
    <source>
        <dbReference type="Google" id="ProtNLM"/>
    </source>
</evidence>
<reference evidence="1 2" key="1">
    <citation type="submission" date="2016-10" db="EMBL/GenBank/DDBJ databases">
        <authorList>
            <person name="de Groot N.N."/>
        </authorList>
    </citation>
    <scope>NUCLEOTIDE SEQUENCE [LARGE SCALE GENOMIC DNA]</scope>
    <source>
        <strain evidence="1 2">DSM 45317</strain>
    </source>
</reference>
<dbReference type="EMBL" id="FOSW01000017">
    <property type="protein sequence ID" value="SFL77322.1"/>
    <property type="molecule type" value="Genomic_DNA"/>
</dbReference>
<dbReference type="RefSeq" id="WP_091329220.1">
    <property type="nucleotide sequence ID" value="NZ_FOSW01000017.1"/>
</dbReference>
<organism evidence="1 2">
    <name type="scientific">Geodermatophilus ruber</name>
    <dbReference type="NCBI Taxonomy" id="504800"/>
    <lineage>
        <taxon>Bacteria</taxon>
        <taxon>Bacillati</taxon>
        <taxon>Actinomycetota</taxon>
        <taxon>Actinomycetes</taxon>
        <taxon>Geodermatophilales</taxon>
        <taxon>Geodermatophilaceae</taxon>
        <taxon>Geodermatophilus</taxon>
    </lineage>
</organism>
<dbReference type="AlphaFoldDB" id="A0A1I4KER6"/>
<accession>A0A1I4KER6</accession>
<dbReference type="InParanoid" id="A0A1I4KER6"/>
<dbReference type="InterPro" id="IPR014729">
    <property type="entry name" value="Rossmann-like_a/b/a_fold"/>
</dbReference>
<gene>
    <name evidence="1" type="ORF">SAMN04488085_11781</name>
</gene>
<dbReference type="OrthoDB" id="5195745at2"/>
<sequence length="147" mass="15939">MTQTPETSHADGIAPLYLDTLVPRREHPRLLVLVDPTAPVQPELVWALQEAARREATVLAVALLDSGAREDRRIRTLVALDAQLLRAVGQTGVHGRSRTALVDPLVFEAMAATARGGDLVVVRPHSKTVLRPAVPRSTVRRPVRTAG</sequence>
<name>A0A1I4KER6_9ACTN</name>
<proteinExistence type="predicted"/>
<keyword evidence="2" id="KW-1185">Reference proteome</keyword>
<evidence type="ECO:0000313" key="2">
    <source>
        <dbReference type="Proteomes" id="UP000199152"/>
    </source>
</evidence>
<dbReference type="Proteomes" id="UP000199152">
    <property type="component" value="Unassembled WGS sequence"/>
</dbReference>
<evidence type="ECO:0000313" key="1">
    <source>
        <dbReference type="EMBL" id="SFL77322.1"/>
    </source>
</evidence>
<dbReference type="SUPFAM" id="SSF52402">
    <property type="entry name" value="Adenine nucleotide alpha hydrolases-like"/>
    <property type="match status" value="1"/>
</dbReference>